<comment type="caution">
    <text evidence="2">The sequence shown here is derived from an EMBL/GenBank/DDBJ whole genome shotgun (WGS) entry which is preliminary data.</text>
</comment>
<feature type="transmembrane region" description="Helical" evidence="1">
    <location>
        <begin position="6"/>
        <end position="24"/>
    </location>
</feature>
<feature type="transmembrane region" description="Helical" evidence="1">
    <location>
        <begin position="215"/>
        <end position="233"/>
    </location>
</feature>
<proteinExistence type="predicted"/>
<feature type="transmembrane region" description="Helical" evidence="1">
    <location>
        <begin position="290"/>
        <end position="309"/>
    </location>
</feature>
<accession>A0AA45C6V2</accession>
<keyword evidence="3" id="KW-1185">Reference proteome</keyword>
<protein>
    <submittedName>
        <fullName evidence="2">Uncharacterized protein</fullName>
    </submittedName>
</protein>
<keyword evidence="1" id="KW-0812">Transmembrane</keyword>
<feature type="transmembrane region" description="Helical" evidence="1">
    <location>
        <begin position="91"/>
        <end position="111"/>
    </location>
</feature>
<evidence type="ECO:0000313" key="2">
    <source>
        <dbReference type="EMBL" id="PWJ93282.1"/>
    </source>
</evidence>
<dbReference type="AlphaFoldDB" id="A0AA45C6V2"/>
<organism evidence="2 3">
    <name type="scientific">Oceanotoga teriensis</name>
    <dbReference type="NCBI Taxonomy" id="515440"/>
    <lineage>
        <taxon>Bacteria</taxon>
        <taxon>Thermotogati</taxon>
        <taxon>Thermotogota</taxon>
        <taxon>Thermotogae</taxon>
        <taxon>Petrotogales</taxon>
        <taxon>Petrotogaceae</taxon>
        <taxon>Oceanotoga</taxon>
    </lineage>
</organism>
<dbReference type="RefSeq" id="WP_109604806.1">
    <property type="nucleotide sequence ID" value="NZ_QGGI01000008.1"/>
</dbReference>
<name>A0AA45C6V2_9BACT</name>
<feature type="transmembrane region" description="Helical" evidence="1">
    <location>
        <begin position="263"/>
        <end position="284"/>
    </location>
</feature>
<feature type="transmembrane region" description="Helical" evidence="1">
    <location>
        <begin position="31"/>
        <end position="49"/>
    </location>
</feature>
<feature type="transmembrane region" description="Helical" evidence="1">
    <location>
        <begin position="159"/>
        <end position="179"/>
    </location>
</feature>
<keyword evidence="1" id="KW-0472">Membrane</keyword>
<dbReference type="Proteomes" id="UP000245921">
    <property type="component" value="Unassembled WGS sequence"/>
</dbReference>
<feature type="transmembrane region" description="Helical" evidence="1">
    <location>
        <begin position="64"/>
        <end position="84"/>
    </location>
</feature>
<feature type="transmembrane region" description="Helical" evidence="1">
    <location>
        <begin position="131"/>
        <end position="152"/>
    </location>
</feature>
<evidence type="ECO:0000256" key="1">
    <source>
        <dbReference type="SAM" id="Phobius"/>
    </source>
</evidence>
<feature type="transmembrane region" description="Helical" evidence="1">
    <location>
        <begin position="185"/>
        <end position="203"/>
    </location>
</feature>
<evidence type="ECO:0000313" key="3">
    <source>
        <dbReference type="Proteomes" id="UP000245921"/>
    </source>
</evidence>
<dbReference type="EMBL" id="QGGI01000008">
    <property type="protein sequence ID" value="PWJ93282.1"/>
    <property type="molecule type" value="Genomic_DNA"/>
</dbReference>
<keyword evidence="1" id="KW-1133">Transmembrane helix</keyword>
<reference evidence="2 3" key="1">
    <citation type="submission" date="2018-05" db="EMBL/GenBank/DDBJ databases">
        <title>Genomic Encyclopedia of Type Strains, Phase IV (KMG-IV): sequencing the most valuable type-strain genomes for metagenomic binning, comparative biology and taxonomic classification.</title>
        <authorList>
            <person name="Goeker M."/>
        </authorList>
    </citation>
    <scope>NUCLEOTIDE SEQUENCE [LARGE SCALE GENOMIC DNA]</scope>
    <source>
        <strain evidence="2 3">DSM 24906</strain>
    </source>
</reference>
<sequence length="320" mass="35668">MILRFIGYLLLTIIPIVLMIVEIVLSKQSNIFINISAIIMIIGILINMIDEINHILYNYFRSFFKGYIMTFFSVIFGTLIAYFIEKTTGMGIVTSAALSAIIGSFIFPTYSVAFYSGSFISLISPTLQYDFYHLLLASILTSAVFILTYGVYDGYGGKLGAKAFAGWFILSVIFKIDIYNNKVQTNISPLLIFIIAFLSSYIIYKIHGRYDNRTVLYSGIMSFIGSIIFSIIFKDNTSIILSKVLMAASFAGMSKTERVYNNYYQLFISFFVALLFSFTASNYVGAGGKLGALAFGCVIGTMGIIKAVAKIQYILKNKES</sequence>
<gene>
    <name evidence="2" type="ORF">C7380_108112</name>
</gene>